<sequence length="808" mass="92629">MFAKLKEKIQKEGGGVAQDGPGLSTIPGHASPRKPSLTAQSPGIKDESLFSSKDDLTKIEESSREELVSALQKRNEQSKKLEARLNEYSSGMKDSNKKIEKLEAYIEKQQEMLAKRTQELNEQHQASRVLMLDKHKLELEQKHKEVEQLQARLQEAEGVKERCFKEEEELQEYTTQEMAKLKHMVILKEEEVTKCQKELSEKFSLLETERERTKQLEATQERLKALEAVKSNFESECSSHGKIVSGLTRERMELEEKLANLKTTFTEKSSQISSLESKYTDLESEHQTLIRNSELQKNKLNQQLTEKRDLVEQLEEQVKLLQQREHDQTLSGDDKTLAVQKQRDVLEKKLSETREQLTQIKSSWSDKISMLEDQISHLNMKIAEDAEELTEAQNHTQAVRGKLTQEIESLKEKVRAAEKKAEANLDLVSEREAQFKKEAKVQKQLKETEKRLENMKQEKETVEKEKATLQASVSELERRCDALQDDLLSKEKHSAELASHRQLLLDELKITQEKLEKAHESSKSKSSELAESNKDKDEYMMRNAELSQQLRTLQQTSGDERRALEEEKAGLEKELVQKSELCTQLEAKVSCLQAEHNDLNSAEVEELAQTVTTLEEQLAEKNKTLKKQEQKINDLKKTLQRELKVQSLPNDEPIDPNVAALTPPLGRKNSFKHEHSTRTRKHSQHDRSPIPGEGLTESTNSPNVSFGQQDFFLGQSFTPGKPGSHGHSYGANSNSSYHATISVNEAQNSSNIQSAYSVHKGNVPTPRREFDMRHLEKDINFHELEVPILFEYKVKVLFEAYTYNSLKL</sequence>
<keyword evidence="1" id="KW-0175">Coiled coil</keyword>
<evidence type="ECO:0000313" key="3">
    <source>
        <dbReference type="EMBL" id="WAR00059.1"/>
    </source>
</evidence>
<feature type="compositionally biased region" description="Basic and acidic residues" evidence="2">
    <location>
        <begin position="1"/>
        <end position="11"/>
    </location>
</feature>
<evidence type="ECO:0000256" key="2">
    <source>
        <dbReference type="SAM" id="MobiDB-lite"/>
    </source>
</evidence>
<gene>
    <name evidence="3" type="ORF">MAR_024431</name>
</gene>
<protein>
    <submittedName>
        <fullName evidence="3">GOGA1-like protein</fullName>
    </submittedName>
</protein>
<feature type="region of interest" description="Disordered" evidence="2">
    <location>
        <begin position="646"/>
        <end position="701"/>
    </location>
</feature>
<keyword evidence="4" id="KW-1185">Reference proteome</keyword>
<feature type="region of interest" description="Disordered" evidence="2">
    <location>
        <begin position="516"/>
        <end position="538"/>
    </location>
</feature>
<organism evidence="3 4">
    <name type="scientific">Mya arenaria</name>
    <name type="common">Soft-shell clam</name>
    <dbReference type="NCBI Taxonomy" id="6604"/>
    <lineage>
        <taxon>Eukaryota</taxon>
        <taxon>Metazoa</taxon>
        <taxon>Spiralia</taxon>
        <taxon>Lophotrochozoa</taxon>
        <taxon>Mollusca</taxon>
        <taxon>Bivalvia</taxon>
        <taxon>Autobranchia</taxon>
        <taxon>Heteroconchia</taxon>
        <taxon>Euheterodonta</taxon>
        <taxon>Imparidentia</taxon>
        <taxon>Neoheterodontei</taxon>
        <taxon>Myida</taxon>
        <taxon>Myoidea</taxon>
        <taxon>Myidae</taxon>
        <taxon>Mya</taxon>
    </lineage>
</organism>
<dbReference type="Proteomes" id="UP001164746">
    <property type="component" value="Chromosome 3"/>
</dbReference>
<feature type="region of interest" description="Disordered" evidence="2">
    <location>
        <begin position="1"/>
        <end position="52"/>
    </location>
</feature>
<reference evidence="3" key="1">
    <citation type="submission" date="2022-11" db="EMBL/GenBank/DDBJ databases">
        <title>Centuries of genome instability and evolution in soft-shell clam transmissible cancer (bioRxiv).</title>
        <authorList>
            <person name="Hart S.F.M."/>
            <person name="Yonemitsu M.A."/>
            <person name="Giersch R.M."/>
            <person name="Beal B.F."/>
            <person name="Arriagada G."/>
            <person name="Davis B.W."/>
            <person name="Ostrander E.A."/>
            <person name="Goff S.P."/>
            <person name="Metzger M.J."/>
        </authorList>
    </citation>
    <scope>NUCLEOTIDE SEQUENCE</scope>
    <source>
        <strain evidence="3">MELC-2E11</strain>
        <tissue evidence="3">Siphon/mantle</tissue>
    </source>
</reference>
<proteinExistence type="predicted"/>
<dbReference type="PANTHER" id="PTHR23157:SF24">
    <property type="entry name" value="GOLGIN SUBFAMILY A MEMBER 1"/>
    <property type="match status" value="1"/>
</dbReference>
<evidence type="ECO:0000256" key="1">
    <source>
        <dbReference type="SAM" id="Coils"/>
    </source>
</evidence>
<dbReference type="EMBL" id="CP111014">
    <property type="protein sequence ID" value="WAR00059.1"/>
    <property type="molecule type" value="Genomic_DNA"/>
</dbReference>
<dbReference type="InterPro" id="IPR051952">
    <property type="entry name" value="Golgi-autophagy_related"/>
</dbReference>
<dbReference type="PANTHER" id="PTHR23157">
    <property type="entry name" value="GRIP AND COILED-COIL DOMAIN-CONTAINING PROTEIN 1"/>
    <property type="match status" value="1"/>
</dbReference>
<feature type="coiled-coil region" evidence="1">
    <location>
        <begin position="64"/>
        <end position="176"/>
    </location>
</feature>
<name>A0ABY7DT35_MYAAR</name>
<evidence type="ECO:0000313" key="4">
    <source>
        <dbReference type="Proteomes" id="UP001164746"/>
    </source>
</evidence>
<accession>A0ABY7DT35</accession>